<protein>
    <submittedName>
        <fullName evidence="3">Uncharacterized protein</fullName>
    </submittedName>
</protein>
<evidence type="ECO:0000256" key="1">
    <source>
        <dbReference type="SAM" id="Phobius"/>
    </source>
</evidence>
<sequence>MVMIINIMSSIFCLHGEATACSGWNLRCTCRRASFPSYTLTPTLLAIMRVWRECIVWVCMWICVCLSLFVTVCGVCLSECAYTVCMYMCMCLSDHVYFVSVYVSEASMYVLCVHVSVSVYLSSYTCVGGVYLCVCVCVCVCLCLSLYTCGGSCENICVSIFGYAYLL</sequence>
<accession>A0A7J8JI71</accession>
<organism evidence="3 4">
    <name type="scientific">Rousettus aegyptiacus</name>
    <name type="common">Egyptian fruit bat</name>
    <name type="synonym">Pteropus aegyptiacus</name>
    <dbReference type="NCBI Taxonomy" id="9407"/>
    <lineage>
        <taxon>Eukaryota</taxon>
        <taxon>Metazoa</taxon>
        <taxon>Chordata</taxon>
        <taxon>Craniata</taxon>
        <taxon>Vertebrata</taxon>
        <taxon>Euteleostomi</taxon>
        <taxon>Mammalia</taxon>
        <taxon>Eutheria</taxon>
        <taxon>Laurasiatheria</taxon>
        <taxon>Chiroptera</taxon>
        <taxon>Yinpterochiroptera</taxon>
        <taxon>Pteropodoidea</taxon>
        <taxon>Pteropodidae</taxon>
        <taxon>Rousettinae</taxon>
        <taxon>Rousettus</taxon>
    </lineage>
</organism>
<keyword evidence="1" id="KW-0472">Membrane</keyword>
<dbReference type="EMBL" id="JACASE010000002">
    <property type="protein sequence ID" value="KAF6496029.1"/>
    <property type="molecule type" value="Genomic_DNA"/>
</dbReference>
<feature type="signal peptide" evidence="2">
    <location>
        <begin position="1"/>
        <end position="18"/>
    </location>
</feature>
<keyword evidence="2" id="KW-0732">Signal</keyword>
<feature type="chain" id="PRO_5029779024" evidence="2">
    <location>
        <begin position="19"/>
        <end position="167"/>
    </location>
</feature>
<gene>
    <name evidence="3" type="ORF">HJG63_010288</name>
</gene>
<reference evidence="3 4" key="1">
    <citation type="journal article" date="2020" name="Nature">
        <title>Six reference-quality genomes reveal evolution of bat adaptations.</title>
        <authorList>
            <person name="Jebb D."/>
            <person name="Huang Z."/>
            <person name="Pippel M."/>
            <person name="Hughes G.M."/>
            <person name="Lavrichenko K."/>
            <person name="Devanna P."/>
            <person name="Winkler S."/>
            <person name="Jermiin L.S."/>
            <person name="Skirmuntt E.C."/>
            <person name="Katzourakis A."/>
            <person name="Burkitt-Gray L."/>
            <person name="Ray D.A."/>
            <person name="Sullivan K.A.M."/>
            <person name="Roscito J.G."/>
            <person name="Kirilenko B.M."/>
            <person name="Davalos L.M."/>
            <person name="Corthals A.P."/>
            <person name="Power M.L."/>
            <person name="Jones G."/>
            <person name="Ransome R.D."/>
            <person name="Dechmann D.K.N."/>
            <person name="Locatelli A.G."/>
            <person name="Puechmaille S.J."/>
            <person name="Fedrigo O."/>
            <person name="Jarvis E.D."/>
            <person name="Hiller M."/>
            <person name="Vernes S.C."/>
            <person name="Myers E.W."/>
            <person name="Teeling E.C."/>
        </authorList>
    </citation>
    <scope>NUCLEOTIDE SEQUENCE [LARGE SCALE GENOMIC DNA]</scope>
    <source>
        <strain evidence="3">MRouAeg1</strain>
        <tissue evidence="3">Muscle</tissue>
    </source>
</reference>
<keyword evidence="1" id="KW-1133">Transmembrane helix</keyword>
<feature type="transmembrane region" description="Helical" evidence="1">
    <location>
        <begin position="96"/>
        <end position="121"/>
    </location>
</feature>
<dbReference type="AlphaFoldDB" id="A0A7J8JI71"/>
<evidence type="ECO:0000313" key="4">
    <source>
        <dbReference type="Proteomes" id="UP000593571"/>
    </source>
</evidence>
<keyword evidence="4" id="KW-1185">Reference proteome</keyword>
<keyword evidence="1" id="KW-0812">Transmembrane</keyword>
<evidence type="ECO:0000256" key="2">
    <source>
        <dbReference type="SAM" id="SignalP"/>
    </source>
</evidence>
<comment type="caution">
    <text evidence="3">The sequence shown here is derived from an EMBL/GenBank/DDBJ whole genome shotgun (WGS) entry which is preliminary data.</text>
</comment>
<evidence type="ECO:0000313" key="3">
    <source>
        <dbReference type="EMBL" id="KAF6496029.1"/>
    </source>
</evidence>
<name>A0A7J8JI71_ROUAE</name>
<dbReference type="Proteomes" id="UP000593571">
    <property type="component" value="Unassembled WGS sequence"/>
</dbReference>
<feature type="transmembrane region" description="Helical" evidence="1">
    <location>
        <begin position="128"/>
        <end position="147"/>
    </location>
</feature>
<proteinExistence type="predicted"/>
<feature type="transmembrane region" description="Helical" evidence="1">
    <location>
        <begin position="54"/>
        <end position="84"/>
    </location>
</feature>